<dbReference type="EMBL" id="LXTC01000001">
    <property type="protein sequence ID" value="OBA23890.1"/>
    <property type="molecule type" value="Genomic_DNA"/>
</dbReference>
<dbReference type="GeneID" id="30029541"/>
<feature type="region of interest" description="Disordered" evidence="1">
    <location>
        <begin position="398"/>
        <end position="421"/>
    </location>
</feature>
<dbReference type="STRING" id="869754.A0A1A0HIQ3"/>
<dbReference type="AlphaFoldDB" id="A0A1A0HIQ3"/>
<dbReference type="InterPro" id="IPR029033">
    <property type="entry name" value="His_PPase_superfam"/>
</dbReference>
<sequence length="439" mass="48889">MAVSTILIARHGYRSNWLPPPHPPNPTGIDSDPVLAPHGVDQAIELSQYLGSLSENDRPQFIVSSPFYRCVETSQPVARALGLKVAIDRGVGEWFKTDRGVVPIPADYARLGQFFPEVIASEATWAGSGVIPSYKGETPDDIFRRCQQFCAEFLPKFEAQYPDVSTLLIVTHAATKIALGMSLLKHNSVNEEITFGGEKTKLRAGACSLDKYVRERESWVLKENGRTDFLKDGEEMNWNFDVKFEAGSDEDIKARNEAAKLAELSESPSKIDPETEEEAYEDLYFAIDVPVVAPSFYDELHRDNNRERDGLSDQLLINPNAKLQITELDHETPLYKISDNANVAADPESMLFSNLSAIDGQIYKTNWSRLLGTELIFDEYGELVGTVREHLVTDTSVKVKSKPSDKEANSQTETDTMDNSDLKTAFLKKAMAAARSKNT</sequence>
<comment type="caution">
    <text evidence="2">The sequence shown here is derived from an EMBL/GenBank/DDBJ whole genome shotgun (WGS) entry which is preliminary data.</text>
</comment>
<dbReference type="InterPro" id="IPR051710">
    <property type="entry name" value="Phosphatase_SH3-domain"/>
</dbReference>
<proteinExistence type="predicted"/>
<gene>
    <name evidence="2" type="ORF">METBIDRAFT_35053</name>
</gene>
<dbReference type="GO" id="GO:0016791">
    <property type="term" value="F:phosphatase activity"/>
    <property type="evidence" value="ECO:0007669"/>
    <property type="project" value="UniProtKB-ARBA"/>
</dbReference>
<protein>
    <submittedName>
        <fullName evidence="2">Transcription factor TFIIIC, tau55 subunit</fullName>
    </submittedName>
</protein>
<evidence type="ECO:0000313" key="3">
    <source>
        <dbReference type="Proteomes" id="UP000092555"/>
    </source>
</evidence>
<dbReference type="OrthoDB" id="414418at2759"/>
<keyword evidence="3" id="KW-1185">Reference proteome</keyword>
<dbReference type="PANTHER" id="PTHR16469:SF51">
    <property type="entry name" value="TRANSCRIPTION FACTOR TAU 55 KDA SUBUNIT"/>
    <property type="match status" value="1"/>
</dbReference>
<accession>A0A1A0HIQ3</accession>
<reference evidence="2 3" key="1">
    <citation type="submission" date="2016-05" db="EMBL/GenBank/DDBJ databases">
        <title>Comparative genomics of biotechnologically important yeasts.</title>
        <authorList>
            <consortium name="DOE Joint Genome Institute"/>
            <person name="Riley R."/>
            <person name="Haridas S."/>
            <person name="Wolfe K.H."/>
            <person name="Lopes M.R."/>
            <person name="Hittinger C.T."/>
            <person name="Goker M."/>
            <person name="Salamov A."/>
            <person name="Wisecaver J."/>
            <person name="Long T.M."/>
            <person name="Aerts A.L."/>
            <person name="Barry K."/>
            <person name="Choi C."/>
            <person name="Clum A."/>
            <person name="Coughlan A.Y."/>
            <person name="Deshpande S."/>
            <person name="Douglass A.P."/>
            <person name="Hanson S.J."/>
            <person name="Klenk H.-P."/>
            <person name="LaButti K."/>
            <person name="Lapidus A."/>
            <person name="Lindquist E."/>
            <person name="Lipzen A."/>
            <person name="Meier-kolthoff J.P."/>
            <person name="Ohm R.A."/>
            <person name="Otillar R.P."/>
            <person name="Pangilinan J."/>
            <person name="Peng Y."/>
            <person name="Rokas A."/>
            <person name="Rosa C.A."/>
            <person name="Scheuner C."/>
            <person name="Sibirny A.A."/>
            <person name="Slot J.C."/>
            <person name="Stielow J.B."/>
            <person name="Sun H."/>
            <person name="Kurtzman C.P."/>
            <person name="Blackwell M."/>
            <person name="Grigoriev I.V."/>
            <person name="Jeffries T.W."/>
        </authorList>
    </citation>
    <scope>NUCLEOTIDE SEQUENCE [LARGE SCALE GENOMIC DNA]</scope>
    <source>
        <strain evidence="2 3">NRRL YB-4993</strain>
    </source>
</reference>
<evidence type="ECO:0000313" key="2">
    <source>
        <dbReference type="EMBL" id="OBA23890.1"/>
    </source>
</evidence>
<organism evidence="2 3">
    <name type="scientific">Metschnikowia bicuspidata var. bicuspidata NRRL YB-4993</name>
    <dbReference type="NCBI Taxonomy" id="869754"/>
    <lineage>
        <taxon>Eukaryota</taxon>
        <taxon>Fungi</taxon>
        <taxon>Dikarya</taxon>
        <taxon>Ascomycota</taxon>
        <taxon>Saccharomycotina</taxon>
        <taxon>Pichiomycetes</taxon>
        <taxon>Metschnikowiaceae</taxon>
        <taxon>Metschnikowia</taxon>
    </lineage>
</organism>
<dbReference type="InterPro" id="IPR014623">
    <property type="entry name" value="Tfc7/tau55"/>
</dbReference>
<dbReference type="InterPro" id="IPR013078">
    <property type="entry name" value="His_Pase_superF_clade-1"/>
</dbReference>
<evidence type="ECO:0000256" key="1">
    <source>
        <dbReference type="SAM" id="MobiDB-lite"/>
    </source>
</evidence>
<name>A0A1A0HIQ3_9ASCO</name>
<feature type="compositionally biased region" description="Polar residues" evidence="1">
    <location>
        <begin position="409"/>
        <end position="419"/>
    </location>
</feature>
<dbReference type="PANTHER" id="PTHR16469">
    <property type="entry name" value="UBIQUITIN-ASSOCIATED AND SH3 DOMAIN-CONTAINING BA-RELATED"/>
    <property type="match status" value="1"/>
</dbReference>
<dbReference type="CDD" id="cd07067">
    <property type="entry name" value="HP_PGM_like"/>
    <property type="match status" value="1"/>
</dbReference>
<dbReference type="FunFam" id="3.40.50.1240:FF:000034">
    <property type="entry name" value="Transcription factor TFIIIC subunit"/>
    <property type="match status" value="1"/>
</dbReference>
<dbReference type="Pfam" id="PF00300">
    <property type="entry name" value="His_Phos_1"/>
    <property type="match status" value="1"/>
</dbReference>
<dbReference type="SUPFAM" id="SSF53254">
    <property type="entry name" value="Phosphoglycerate mutase-like"/>
    <property type="match status" value="1"/>
</dbReference>
<dbReference type="Proteomes" id="UP000092555">
    <property type="component" value="Unassembled WGS sequence"/>
</dbReference>
<dbReference type="RefSeq" id="XP_018714371.1">
    <property type="nucleotide sequence ID" value="XM_018856565.1"/>
</dbReference>
<dbReference type="Gene3D" id="3.40.50.1240">
    <property type="entry name" value="Phosphoglycerate mutase-like"/>
    <property type="match status" value="1"/>
</dbReference>
<dbReference type="PIRSF" id="PIRSF036802">
    <property type="entry name" value="Tau55_TFC7"/>
    <property type="match status" value="1"/>
</dbReference>